<keyword evidence="3" id="KW-0472">Membrane</keyword>
<keyword evidence="6" id="KW-1185">Reference proteome</keyword>
<evidence type="ECO:0000259" key="4">
    <source>
        <dbReference type="Pfam" id="PF02397"/>
    </source>
</evidence>
<dbReference type="PANTHER" id="PTHR30576:SF0">
    <property type="entry name" value="UNDECAPRENYL-PHOSPHATE N-ACETYLGALACTOSAMINYL 1-PHOSPHATE TRANSFERASE-RELATED"/>
    <property type="match status" value="1"/>
</dbReference>
<evidence type="ECO:0000313" key="5">
    <source>
        <dbReference type="EMBL" id="SDI50305.1"/>
    </source>
</evidence>
<protein>
    <submittedName>
        <fullName evidence="5">Sugar transferase involved in LPS biosynthesis (Colanic, teichoic acid)</fullName>
    </submittedName>
</protein>
<reference evidence="6" key="1">
    <citation type="submission" date="2016-10" db="EMBL/GenBank/DDBJ databases">
        <authorList>
            <person name="Varghese N."/>
            <person name="Submissions S."/>
        </authorList>
    </citation>
    <scope>NUCLEOTIDE SEQUENCE [LARGE SCALE GENOMIC DNA]</scope>
    <source>
        <strain evidence="6">CGMCC 1.11022</strain>
    </source>
</reference>
<comment type="similarity">
    <text evidence="1">Belongs to the bacterial sugar transferase family.</text>
</comment>
<keyword evidence="2" id="KW-0270">Exopolysaccharide synthesis</keyword>
<dbReference type="AlphaFoldDB" id="A0A1G8L3U1"/>
<evidence type="ECO:0000313" key="6">
    <source>
        <dbReference type="Proteomes" id="UP000198894"/>
    </source>
</evidence>
<keyword evidence="3" id="KW-1133">Transmembrane helix</keyword>
<keyword evidence="5" id="KW-0808">Transferase</keyword>
<evidence type="ECO:0000256" key="3">
    <source>
        <dbReference type="SAM" id="Phobius"/>
    </source>
</evidence>
<dbReference type="InterPro" id="IPR003362">
    <property type="entry name" value="Bact_transf"/>
</dbReference>
<evidence type="ECO:0000256" key="1">
    <source>
        <dbReference type="ARBA" id="ARBA00006464"/>
    </source>
</evidence>
<organism evidence="5 6">
    <name type="scientific">Mesorhizobium muleiense</name>
    <dbReference type="NCBI Taxonomy" id="1004279"/>
    <lineage>
        <taxon>Bacteria</taxon>
        <taxon>Pseudomonadati</taxon>
        <taxon>Pseudomonadota</taxon>
        <taxon>Alphaproteobacteria</taxon>
        <taxon>Hyphomicrobiales</taxon>
        <taxon>Phyllobacteriaceae</taxon>
        <taxon>Mesorhizobium</taxon>
    </lineage>
</organism>
<feature type="transmembrane region" description="Helical" evidence="3">
    <location>
        <begin position="21"/>
        <end position="42"/>
    </location>
</feature>
<name>A0A1G8L3U1_9HYPH</name>
<accession>A0A1G8L3U1</accession>
<dbReference type="Pfam" id="PF02397">
    <property type="entry name" value="Bac_transf"/>
    <property type="match status" value="1"/>
</dbReference>
<evidence type="ECO:0000256" key="2">
    <source>
        <dbReference type="ARBA" id="ARBA00023169"/>
    </source>
</evidence>
<dbReference type="EMBL" id="FNEE01000002">
    <property type="protein sequence ID" value="SDI50305.1"/>
    <property type="molecule type" value="Genomic_DNA"/>
</dbReference>
<dbReference type="GO" id="GO:0016780">
    <property type="term" value="F:phosphotransferase activity, for other substituted phosphate groups"/>
    <property type="evidence" value="ECO:0007669"/>
    <property type="project" value="TreeGrafter"/>
</dbReference>
<gene>
    <name evidence="5" type="ORF">SAMN05428953_102131</name>
</gene>
<dbReference type="PANTHER" id="PTHR30576">
    <property type="entry name" value="COLANIC BIOSYNTHESIS UDP-GLUCOSE LIPID CARRIER TRANSFERASE"/>
    <property type="match status" value="1"/>
</dbReference>
<dbReference type="Proteomes" id="UP000198894">
    <property type="component" value="Unassembled WGS sequence"/>
</dbReference>
<dbReference type="RefSeq" id="WP_091591046.1">
    <property type="nucleotide sequence ID" value="NZ_FNEE01000002.1"/>
</dbReference>
<proteinExistence type="inferred from homology"/>
<sequence length="219" mass="24514">MSSTQSRSNNERLARLFDIGFAALGLIVLSPVIAIASIAILVETGRPILFSQSRLGRNGRPFAMLKLRKFRPDASDCHLPLTMMADERMSRFGRVLAITKLDELPQLINILRGEMAVVGPRPESLELAYCFTNSSLPLLAYKPGIFGPSQWVFRNESALFPLNVDPVEFYRQILFPLKARIDLSYYAERTLTTDMKWVVLCSLAVAGLRIDTKLAATHL</sequence>
<dbReference type="GO" id="GO:0000271">
    <property type="term" value="P:polysaccharide biosynthetic process"/>
    <property type="evidence" value="ECO:0007669"/>
    <property type="project" value="UniProtKB-KW"/>
</dbReference>
<keyword evidence="3" id="KW-0812">Transmembrane</keyword>
<feature type="domain" description="Bacterial sugar transferase" evidence="4">
    <location>
        <begin position="15"/>
        <end position="201"/>
    </location>
</feature>